<comment type="subcellular location">
    <subcellularLocation>
        <location evidence="1">Nucleus</location>
    </subcellularLocation>
</comment>
<evidence type="ECO:0000259" key="7">
    <source>
        <dbReference type="PROSITE" id="PS50888"/>
    </source>
</evidence>
<feature type="region of interest" description="Disordered" evidence="6">
    <location>
        <begin position="1"/>
        <end position="25"/>
    </location>
</feature>
<feature type="compositionally biased region" description="Basic and acidic residues" evidence="6">
    <location>
        <begin position="276"/>
        <end position="300"/>
    </location>
</feature>
<evidence type="ECO:0000256" key="5">
    <source>
        <dbReference type="ARBA" id="ARBA00023242"/>
    </source>
</evidence>
<evidence type="ECO:0000313" key="9">
    <source>
        <dbReference type="Proteomes" id="UP001237642"/>
    </source>
</evidence>
<dbReference type="InterPro" id="IPR011598">
    <property type="entry name" value="bHLH_dom"/>
</dbReference>
<comment type="caution">
    <text evidence="8">The sequence shown here is derived from an EMBL/GenBank/DDBJ whole genome shotgun (WGS) entry which is preliminary data.</text>
</comment>
<dbReference type="SMART" id="SM00353">
    <property type="entry name" value="HLH"/>
    <property type="match status" value="1"/>
</dbReference>
<evidence type="ECO:0000313" key="8">
    <source>
        <dbReference type="EMBL" id="KAK1353270.1"/>
    </source>
</evidence>
<proteinExistence type="predicted"/>
<evidence type="ECO:0000256" key="6">
    <source>
        <dbReference type="SAM" id="MobiDB-lite"/>
    </source>
</evidence>
<protein>
    <recommendedName>
        <fullName evidence="7">BHLH domain-containing protein</fullName>
    </recommendedName>
</protein>
<keyword evidence="4" id="KW-0804">Transcription</keyword>
<dbReference type="Gene3D" id="4.10.280.10">
    <property type="entry name" value="Helix-loop-helix DNA-binding domain"/>
    <property type="match status" value="1"/>
</dbReference>
<keyword evidence="9" id="KW-1185">Reference proteome</keyword>
<dbReference type="GO" id="GO:0006383">
    <property type="term" value="P:transcription by RNA polymerase III"/>
    <property type="evidence" value="ECO:0007669"/>
    <property type="project" value="InterPro"/>
</dbReference>
<feature type="region of interest" description="Disordered" evidence="6">
    <location>
        <begin position="271"/>
        <end position="314"/>
    </location>
</feature>
<evidence type="ECO:0000256" key="2">
    <source>
        <dbReference type="ARBA" id="ARBA00023015"/>
    </source>
</evidence>
<dbReference type="InterPro" id="IPR031066">
    <property type="entry name" value="bHLH_ALC-like_plant"/>
</dbReference>
<dbReference type="EMBL" id="JAUIZM010000013">
    <property type="protein sequence ID" value="KAK1353270.1"/>
    <property type="molecule type" value="Genomic_DNA"/>
</dbReference>
<evidence type="ECO:0000256" key="4">
    <source>
        <dbReference type="ARBA" id="ARBA00023163"/>
    </source>
</evidence>
<dbReference type="SUPFAM" id="SSF47459">
    <property type="entry name" value="HLH, helix-loop-helix DNA-binding domain"/>
    <property type="match status" value="1"/>
</dbReference>
<reference evidence="8" key="2">
    <citation type="submission" date="2023-05" db="EMBL/GenBank/DDBJ databases">
        <authorList>
            <person name="Schelkunov M.I."/>
        </authorList>
    </citation>
    <scope>NUCLEOTIDE SEQUENCE</scope>
    <source>
        <strain evidence="8">Hsosn_3</strain>
        <tissue evidence="8">Leaf</tissue>
    </source>
</reference>
<sequence length="395" mass="44616">MSQLQDSMALKRKRGGQSSEAPNIKYKGGNHYMDAEFEPSKKLTGGEWYADGKLNQELIEFLKSTCKKVIIKLKVATTKGVHEFFEKYKVYMEEGVGDRICFILDYLVEFRVYETLLKKLPHLEGRADNSWIRELISDIGRGLEVSAPQLVHNTTARGGIHHLDPAVSVYPQDMFLNHLRSMPSLAPVADLLISSQPASLADLLGSAPTQQTEYLLQPCMLNEAQYSDMPNNESMMLQIDSNKQQSHKTEGISQPNFVASAANGMAIDRKRKGKEHHGECHTEEAKYKHTSRGEKEDVSPYKKKKRDKHNCSEKMRRKKISEQFKKLQNLIIPSNNKVDQLSVLDGVIAHIKFLKQQVEILSMMNGQPVEQYPVLPSLTNQLAPTNSSGNSRMSN</sequence>
<accession>A0AAD8GQK2</accession>
<gene>
    <name evidence="8" type="ORF">POM88_052405</name>
</gene>
<dbReference type="CDD" id="cd11393">
    <property type="entry name" value="bHLH_AtbHLH_like"/>
    <property type="match status" value="1"/>
</dbReference>
<evidence type="ECO:0000256" key="1">
    <source>
        <dbReference type="ARBA" id="ARBA00004123"/>
    </source>
</evidence>
<feature type="domain" description="BHLH" evidence="7">
    <location>
        <begin position="304"/>
        <end position="354"/>
    </location>
</feature>
<keyword evidence="2" id="KW-0805">Transcription regulation</keyword>
<reference evidence="8" key="1">
    <citation type="submission" date="2023-02" db="EMBL/GenBank/DDBJ databases">
        <title>Genome of toxic invasive species Heracleum sosnowskyi carries increased number of genes despite the absence of recent whole-genome duplications.</title>
        <authorList>
            <person name="Schelkunov M."/>
            <person name="Shtratnikova V."/>
            <person name="Makarenko M."/>
            <person name="Klepikova A."/>
            <person name="Omelchenko D."/>
            <person name="Novikova G."/>
            <person name="Obukhova E."/>
            <person name="Bogdanov V."/>
            <person name="Penin A."/>
            <person name="Logacheva M."/>
        </authorList>
    </citation>
    <scope>NUCLEOTIDE SEQUENCE</scope>
    <source>
        <strain evidence="8">Hsosn_3</strain>
        <tissue evidence="8">Leaf</tissue>
    </source>
</reference>
<keyword evidence="3" id="KW-0238">DNA-binding</keyword>
<dbReference type="GO" id="GO:0003677">
    <property type="term" value="F:DNA binding"/>
    <property type="evidence" value="ECO:0007669"/>
    <property type="project" value="UniProtKB-KW"/>
</dbReference>
<keyword evidence="5" id="KW-0539">Nucleus</keyword>
<dbReference type="GO" id="GO:0005666">
    <property type="term" value="C:RNA polymerase III complex"/>
    <property type="evidence" value="ECO:0007669"/>
    <property type="project" value="InterPro"/>
</dbReference>
<dbReference type="PROSITE" id="PS50888">
    <property type="entry name" value="BHLH"/>
    <property type="match status" value="1"/>
</dbReference>
<dbReference type="Proteomes" id="UP001237642">
    <property type="component" value="Unassembled WGS sequence"/>
</dbReference>
<dbReference type="Pfam" id="PF05158">
    <property type="entry name" value="RNA_pol_Rpc34"/>
    <property type="match status" value="1"/>
</dbReference>
<organism evidence="8 9">
    <name type="scientific">Heracleum sosnowskyi</name>
    <dbReference type="NCBI Taxonomy" id="360622"/>
    <lineage>
        <taxon>Eukaryota</taxon>
        <taxon>Viridiplantae</taxon>
        <taxon>Streptophyta</taxon>
        <taxon>Embryophyta</taxon>
        <taxon>Tracheophyta</taxon>
        <taxon>Spermatophyta</taxon>
        <taxon>Magnoliopsida</taxon>
        <taxon>eudicotyledons</taxon>
        <taxon>Gunneridae</taxon>
        <taxon>Pentapetalae</taxon>
        <taxon>asterids</taxon>
        <taxon>campanulids</taxon>
        <taxon>Apiales</taxon>
        <taxon>Apiaceae</taxon>
        <taxon>Apioideae</taxon>
        <taxon>apioid superclade</taxon>
        <taxon>Tordylieae</taxon>
        <taxon>Tordyliinae</taxon>
        <taxon>Heracleum</taxon>
    </lineage>
</organism>
<dbReference type="AlphaFoldDB" id="A0AAD8GQK2"/>
<dbReference type="PANTHER" id="PTHR45855">
    <property type="entry name" value="TRANSCRIPTION FACTOR PIF1-RELATED"/>
    <property type="match status" value="1"/>
</dbReference>
<name>A0AAD8GQK2_9APIA</name>
<evidence type="ECO:0000256" key="3">
    <source>
        <dbReference type="ARBA" id="ARBA00023125"/>
    </source>
</evidence>
<dbReference type="GO" id="GO:0046983">
    <property type="term" value="F:protein dimerization activity"/>
    <property type="evidence" value="ECO:0007669"/>
    <property type="project" value="InterPro"/>
</dbReference>
<dbReference type="InterPro" id="IPR007832">
    <property type="entry name" value="RNA_pol_Rpc34"/>
</dbReference>
<dbReference type="InterPro" id="IPR036638">
    <property type="entry name" value="HLH_DNA-bd_sf"/>
</dbReference>
<dbReference type="Pfam" id="PF00010">
    <property type="entry name" value="HLH"/>
    <property type="match status" value="1"/>
</dbReference>
<dbReference type="InterPro" id="IPR045239">
    <property type="entry name" value="bHLH95_bHLH"/>
</dbReference>